<keyword evidence="7" id="KW-0963">Cytoplasm</keyword>
<comment type="pathway">
    <text evidence="3">Phenylpropanoid metabolism; trans-cinnamate biosynthesis; trans-cinnamate from L-phenylalanine: step 1/1.</text>
</comment>
<dbReference type="EMBL" id="JAATIP010000158">
    <property type="protein sequence ID" value="KAF4365689.1"/>
    <property type="molecule type" value="Genomic_DNA"/>
</dbReference>
<evidence type="ECO:0000256" key="8">
    <source>
        <dbReference type="ARBA" id="ARBA00023051"/>
    </source>
</evidence>
<comment type="subunit">
    <text evidence="5">Homotetramer.</text>
</comment>
<dbReference type="InterPro" id="IPR008948">
    <property type="entry name" value="L-Aspartase-like"/>
</dbReference>
<dbReference type="GO" id="GO:0005737">
    <property type="term" value="C:cytoplasm"/>
    <property type="evidence" value="ECO:0007669"/>
    <property type="project" value="UniProtKB-SubCell"/>
</dbReference>
<dbReference type="NCBIfam" id="TIGR01226">
    <property type="entry name" value="phe_am_lyase"/>
    <property type="match status" value="3"/>
</dbReference>
<reference evidence="14 15" key="1">
    <citation type="journal article" date="2020" name="bioRxiv">
        <title>Sequence and annotation of 42 cannabis genomes reveals extensive copy number variation in cannabinoid synthesis and pathogen resistance genes.</title>
        <authorList>
            <person name="Mckernan K.J."/>
            <person name="Helbert Y."/>
            <person name="Kane L.T."/>
            <person name="Ebling H."/>
            <person name="Zhang L."/>
            <person name="Liu B."/>
            <person name="Eaton Z."/>
            <person name="Mclaughlin S."/>
            <person name="Kingan S."/>
            <person name="Baybayan P."/>
            <person name="Concepcion G."/>
            <person name="Jordan M."/>
            <person name="Riva A."/>
            <person name="Barbazuk W."/>
            <person name="Harkins T."/>
        </authorList>
    </citation>
    <scope>NUCLEOTIDE SEQUENCE [LARGE SCALE GENOMIC DNA]</scope>
    <source>
        <strain evidence="15">cv. Jamaican Lion 4</strain>
        <tissue evidence="14">Leaf</tissue>
    </source>
</reference>
<gene>
    <name evidence="14" type="ORF">F8388_007522</name>
</gene>
<evidence type="ECO:0000256" key="13">
    <source>
        <dbReference type="RuleBase" id="RU003954"/>
    </source>
</evidence>
<name>A0A7J6F754_CANSA</name>
<dbReference type="InterPro" id="IPR022313">
    <property type="entry name" value="Phe/His_NH3-lyase_AS"/>
</dbReference>
<evidence type="ECO:0000256" key="7">
    <source>
        <dbReference type="ARBA" id="ARBA00022490"/>
    </source>
</evidence>
<evidence type="ECO:0000256" key="1">
    <source>
        <dbReference type="ARBA" id="ARBA00002235"/>
    </source>
</evidence>
<dbReference type="GO" id="GO:0045548">
    <property type="term" value="F:phenylalanine ammonia-lyase activity"/>
    <property type="evidence" value="ECO:0007669"/>
    <property type="project" value="UniProtKB-EC"/>
</dbReference>
<organism evidence="14 15">
    <name type="scientific">Cannabis sativa</name>
    <name type="common">Hemp</name>
    <name type="synonym">Marijuana</name>
    <dbReference type="NCBI Taxonomy" id="3483"/>
    <lineage>
        <taxon>Eukaryota</taxon>
        <taxon>Viridiplantae</taxon>
        <taxon>Streptophyta</taxon>
        <taxon>Embryophyta</taxon>
        <taxon>Tracheophyta</taxon>
        <taxon>Spermatophyta</taxon>
        <taxon>Magnoliopsida</taxon>
        <taxon>eudicotyledons</taxon>
        <taxon>Gunneridae</taxon>
        <taxon>Pentapetalae</taxon>
        <taxon>rosids</taxon>
        <taxon>fabids</taxon>
        <taxon>Rosales</taxon>
        <taxon>Cannabaceae</taxon>
        <taxon>Cannabis</taxon>
    </lineage>
</organism>
<dbReference type="FunFam" id="1.10.274.20:FF:000001">
    <property type="entry name" value="Phenylalanine ammonia-lyase"/>
    <property type="match status" value="3"/>
</dbReference>
<evidence type="ECO:0000256" key="3">
    <source>
        <dbReference type="ARBA" id="ARBA00005138"/>
    </source>
</evidence>
<comment type="function">
    <text evidence="1">This is a key enzyme of plant metabolism catalyzing the first reaction in the biosynthesis from L-phenylalanine of a wide variety of natural products based on the phenylpropane skeleton.</text>
</comment>
<dbReference type="PROSITE" id="PS00488">
    <property type="entry name" value="PAL_HISTIDASE"/>
    <property type="match status" value="3"/>
</dbReference>
<evidence type="ECO:0000313" key="15">
    <source>
        <dbReference type="Proteomes" id="UP000525078"/>
    </source>
</evidence>
<accession>A0A7J6F754</accession>
<keyword evidence="8" id="KW-0587">Phenylpropanoid metabolism</keyword>
<dbReference type="EC" id="4.3.1.24" evidence="6"/>
<evidence type="ECO:0000256" key="11">
    <source>
        <dbReference type="ARBA" id="ARBA00023537"/>
    </source>
</evidence>
<dbReference type="InterPro" id="IPR023144">
    <property type="entry name" value="Phe_NH3-lyase_shielding_dom_sf"/>
</dbReference>
<dbReference type="InterPro" id="IPR001106">
    <property type="entry name" value="Aromatic_Lyase"/>
</dbReference>
<dbReference type="GO" id="GO:0009800">
    <property type="term" value="P:cinnamic acid biosynthetic process"/>
    <property type="evidence" value="ECO:0007669"/>
    <property type="project" value="UniProtKB-UniPathway"/>
</dbReference>
<evidence type="ECO:0000256" key="2">
    <source>
        <dbReference type="ARBA" id="ARBA00004496"/>
    </source>
</evidence>
<dbReference type="FunFam" id="1.20.200.10:FF:000009">
    <property type="entry name" value="Phenylalanine ammonia-lyase"/>
    <property type="match status" value="3"/>
</dbReference>
<dbReference type="InterPro" id="IPR024083">
    <property type="entry name" value="Fumarase/histidase_N"/>
</dbReference>
<dbReference type="Gene3D" id="1.10.274.20">
    <property type="entry name" value="Phenylalanine ammonia-lyase 1, domain 3"/>
    <property type="match status" value="3"/>
</dbReference>
<dbReference type="InterPro" id="IPR005922">
    <property type="entry name" value="Phe_NH3-lyase"/>
</dbReference>
<comment type="similarity">
    <text evidence="4 13">Belongs to the PAL/histidase family.</text>
</comment>
<dbReference type="FunFam" id="1.10.275.10:FF:000009">
    <property type="entry name" value="Phenylalanine ammonia-lyase"/>
    <property type="match status" value="3"/>
</dbReference>
<dbReference type="SUPFAM" id="SSF48557">
    <property type="entry name" value="L-aspartase-like"/>
    <property type="match status" value="3"/>
</dbReference>
<keyword evidence="10 13" id="KW-0456">Lyase</keyword>
<dbReference type="Gene3D" id="1.20.200.10">
    <property type="entry name" value="Fumarase/aspartase (Central domain)"/>
    <property type="match status" value="3"/>
</dbReference>
<evidence type="ECO:0000256" key="12">
    <source>
        <dbReference type="ARBA" id="ARBA00067289"/>
    </source>
</evidence>
<dbReference type="CDD" id="cd00332">
    <property type="entry name" value="PAL-HAL"/>
    <property type="match status" value="3"/>
</dbReference>
<dbReference type="Proteomes" id="UP000525078">
    <property type="component" value="Unassembled WGS sequence"/>
</dbReference>
<evidence type="ECO:0000256" key="5">
    <source>
        <dbReference type="ARBA" id="ARBA00011881"/>
    </source>
</evidence>
<proteinExistence type="inferred from homology"/>
<dbReference type="GO" id="GO:0006559">
    <property type="term" value="P:L-phenylalanine catabolic process"/>
    <property type="evidence" value="ECO:0007669"/>
    <property type="project" value="UniProtKB-KW"/>
</dbReference>
<dbReference type="Pfam" id="PF00221">
    <property type="entry name" value="Lyase_aromatic"/>
    <property type="match status" value="3"/>
</dbReference>
<comment type="subcellular location">
    <subcellularLocation>
        <location evidence="2">Cytoplasm</location>
    </subcellularLocation>
</comment>
<evidence type="ECO:0000256" key="4">
    <source>
        <dbReference type="ARBA" id="ARBA00007238"/>
    </source>
</evidence>
<evidence type="ECO:0000256" key="6">
    <source>
        <dbReference type="ARBA" id="ARBA00012139"/>
    </source>
</evidence>
<evidence type="ECO:0000256" key="10">
    <source>
        <dbReference type="ARBA" id="ARBA00023239"/>
    </source>
</evidence>
<keyword evidence="9" id="KW-0585">Phenylalanine catabolism</keyword>
<dbReference type="Gene3D" id="1.10.275.10">
    <property type="entry name" value="Fumarase/aspartase (N-terminal domain)"/>
    <property type="match status" value="3"/>
</dbReference>
<comment type="caution">
    <text evidence="14">The sequence shown here is derived from an EMBL/GenBank/DDBJ whole genome shotgun (WGS) entry which is preliminary data.</text>
</comment>
<dbReference type="UniPathway" id="UPA00713">
    <property type="reaction ID" value="UER00725"/>
</dbReference>
<evidence type="ECO:0000313" key="14">
    <source>
        <dbReference type="EMBL" id="KAF4365689.1"/>
    </source>
</evidence>
<protein>
    <recommendedName>
        <fullName evidence="12">Phenylalanine ammonia-lyase 1</fullName>
        <ecNumber evidence="6">4.3.1.24</ecNumber>
    </recommendedName>
</protein>
<comment type="catalytic activity">
    <reaction evidence="11">
        <text>L-phenylalanine = (E)-cinnamate + NH4(+)</text>
        <dbReference type="Rhea" id="RHEA:21384"/>
        <dbReference type="ChEBI" id="CHEBI:15669"/>
        <dbReference type="ChEBI" id="CHEBI:28938"/>
        <dbReference type="ChEBI" id="CHEBI:58095"/>
        <dbReference type="EC" id="4.3.1.24"/>
    </reaction>
</comment>
<sequence>MESLCKTTKPAPIVSNDPLNWGAAAESMTGSHLDEVKRMVAEYRKPVVRLGGETLTISQVAAIAAGGDIDGVKVELSESSRAGVKASSDWVMESMSKGTDSYGVTTGFGATSHRRTKQGGALQKELIRFLNAGIFGNGTESCHTLPRSSARAGLLVRINTLLQGYSGIRFEILEAMAKLINNNVTPCLPLRGTITASGDLVPLSYIAGLLTGRPNSKAVGPNGESLTAKEAFKVAGIDSDFFELQPKEGLALVNGTAVGSAVASTVLFETNILVVLAEVLSAIFAEVMNGKPEFTDHLTHKLKHHPGQIEAAAIMEHILDGSSYIKDAQKLHEMDPLQKPKQDRYALRTSPQWLGPMIEVIRFSTKSIEREINSVNDNPLIDVSRNKAIHGGNFQGTPIGVSMDNTRLAVAAIGKLMFAQFSELVNDFYNNGLPSNLSGGRNPSLDYGFKGAEIAMASYCSELQYLANPVTSHVQSAEQHNQDVNSLGLISSRKTAEAIDILKLMSTTFLVALCQAIDLRHLEENLRHTVKKVVSQVAKRVLTTGASGELHPSRFCEKELLKVVDREYVFTYIDDPCSATYPLMQKLRQVLVEQALVNGEGEKNPNTSIFQKIGAFEEELKILLPKEVESARNAIESGSADISNKIKDCRSYPLYKFVREELGTGFLTGDSVRSPGEEFDKVFTAMCQGKIIDPMLECLTSWNGAPLPISYLCKTIKPTPIVSSNDPLNWGAAAESMTGSHLDEVKRMVAEYRKPVVRLGGETLTIAQVAAIAAGGDVDGVKVELSESSRAGVKASSDWVMESMSKGTDSYGVTTGFGATSHRRTKQGGALQKELIRFLNAGIFGNGTESCHTLPRSSARAGLLVRINTLLQGYSGIRFEILEAMAKLINNNVTPCLPLRGTITASGDLVPLSYIAGLLTGRPNSKAVGPNGESLTAKEAFKVAGIDSDFFELQPKEGLALVNGTAVGSAVASTVLFETNILVVLAEVLSAIFAEVMNGKPEFTDHLTHKLKHHPGQIEAAAIMEHILDGSSYIKDAQKLHEMDPLQKPKQDRYALRTSPQWLGPMIEVIRFSTKSIEREINSVNDNPLIDVSRNKAIHGGNFQGTPIGVSMDNTRLAVAAIGKLMFAQFSELVNDFYNNGLPSNLSGGRNPSLDYGFKGAEIAMASYCSELQYLANPVTSHVQSAEQHNQDVNSLGLISSRKTAEAIDILKLMSTTFLVALCQAIDLRHLEENLRHTVKKVVTQVAKRVLTTGASGELHPSRFCEKELLKVVDREYVFTYIDDPCSATYPLMQKLRQVLVEQALVNGESEKNPNTSIFQKIGAFEEELKTLLPKEVESARNAIESGNADISNKIKECRSYPLYKFVREELGTGLLTGENVKSPGEEFDKVFTAICQGKIIDPMLECLTSWNGAPLPISYLHTINKTSYYFSLLLQMESLCKTTKPAPIVSNNDPLNWGAAAESMTGSHLDEVKRMVAQYRNPVVRLGGQTLTISQVAAIAAGGDIDGVKVELSESSRAGVKASSDWVMESMSKGTDSNGVTTGFGATSHRRTKQGGALQNELIRFLNVGIFGNGTESCHTLPRSSARASLLVRINTLLQGYSGIRFEILEAMAKLINNNVTPCLPLRGTITASGDLVPLSYIAGLLTGRPNSKAVGPNGESLTAKEAFKVAGIDSDFFELQPKEGLALVNGTTVGSAVASTVLFETNILVVLAEVLSAIFAEVMNGKPEFTDHLTHKLKYHPGQIEAAAIMEHILDGSSYIKDAQKLHEMDPLQKPKQDRYALRTSPQWLGPMIEVIRFSTKSIEREINSVNDNPLIDVSRNKAINGGNFQGTPIGVSMDNTRLAVAAIGKLMFAQFSELVNDFYNNSLPSNLSGGRNPSLDYGFKGAEIAMASYCSELQYLANPVTSHVQSAEQHNQDVNSLGLISSRKTAETVDILKLMSTTFLVALCQAIDLRHLEENLRHTVKKVVSQVAKRVLTTGASGKLHPSKFCKELLKVVDREYVFTYIDDPCSATYPLMQKLRQVLVEQALVNGESEKNPNNSIFQKIGAFEEELKTLLPKEVENARNAIESGNVDISNKIKECRSYPLYKFVREELGTGLLTGENVKSPGEDFDKVFTAMCQGKIIDPMLECLTSWNGAPLLIC</sequence>
<dbReference type="PANTHER" id="PTHR10362">
    <property type="entry name" value="HISTIDINE AMMONIA-LYASE"/>
    <property type="match status" value="1"/>
</dbReference>
<evidence type="ECO:0000256" key="9">
    <source>
        <dbReference type="ARBA" id="ARBA00023232"/>
    </source>
</evidence>